<comment type="similarity">
    <text evidence="1 5">Belongs to the MreC family.</text>
</comment>
<comment type="function">
    <text evidence="5">Involved in formation and maintenance of cell shape.</text>
</comment>
<evidence type="ECO:0000256" key="5">
    <source>
        <dbReference type="PIRNR" id="PIRNR038471"/>
    </source>
</evidence>
<dbReference type="NCBIfam" id="TIGR00219">
    <property type="entry name" value="mreC"/>
    <property type="match status" value="1"/>
</dbReference>
<evidence type="ECO:0000259" key="7">
    <source>
        <dbReference type="Pfam" id="PF04085"/>
    </source>
</evidence>
<dbReference type="InterPro" id="IPR042177">
    <property type="entry name" value="Cell/Rod_1"/>
</dbReference>
<dbReference type="Gene3D" id="2.40.10.340">
    <property type="entry name" value="Rod shape-determining protein MreC, domain 1"/>
    <property type="match status" value="1"/>
</dbReference>
<organism evidence="8 9">
    <name type="scientific">Clostridium facile</name>
    <dbReference type="NCBI Taxonomy" id="2763035"/>
    <lineage>
        <taxon>Bacteria</taxon>
        <taxon>Bacillati</taxon>
        <taxon>Bacillota</taxon>
        <taxon>Clostridia</taxon>
        <taxon>Eubacteriales</taxon>
        <taxon>Clostridiaceae</taxon>
        <taxon>Clostridium</taxon>
    </lineage>
</organism>
<keyword evidence="6" id="KW-0175">Coiled coil</keyword>
<dbReference type="InterPro" id="IPR055342">
    <property type="entry name" value="MreC_beta-barrel_core"/>
</dbReference>
<accession>A0ABR7IT01</accession>
<dbReference type="PANTHER" id="PTHR34138">
    <property type="entry name" value="CELL SHAPE-DETERMINING PROTEIN MREC"/>
    <property type="match status" value="1"/>
</dbReference>
<name>A0ABR7IT01_9CLOT</name>
<evidence type="ECO:0000313" key="8">
    <source>
        <dbReference type="EMBL" id="MBC5788267.1"/>
    </source>
</evidence>
<dbReference type="EMBL" id="JACOQK010000001">
    <property type="protein sequence ID" value="MBC5788267.1"/>
    <property type="molecule type" value="Genomic_DNA"/>
</dbReference>
<protein>
    <recommendedName>
        <fullName evidence="2 5">Cell shape-determining protein MreC</fullName>
    </recommendedName>
    <alternativeName>
        <fullName evidence="4 5">Cell shape protein MreC</fullName>
    </alternativeName>
</protein>
<dbReference type="RefSeq" id="WP_186996868.1">
    <property type="nucleotide sequence ID" value="NZ_JACOQK010000001.1"/>
</dbReference>
<dbReference type="Pfam" id="PF04085">
    <property type="entry name" value="MreC"/>
    <property type="match status" value="1"/>
</dbReference>
<keyword evidence="3 5" id="KW-0133">Cell shape</keyword>
<gene>
    <name evidence="8" type="primary">mreC</name>
    <name evidence="8" type="ORF">H8Z77_09600</name>
</gene>
<evidence type="ECO:0000256" key="3">
    <source>
        <dbReference type="ARBA" id="ARBA00022960"/>
    </source>
</evidence>
<evidence type="ECO:0000313" key="9">
    <source>
        <dbReference type="Proteomes" id="UP000649151"/>
    </source>
</evidence>
<dbReference type="Proteomes" id="UP000649151">
    <property type="component" value="Unassembled WGS sequence"/>
</dbReference>
<feature type="domain" description="Rod shape-determining protein MreC beta-barrel core" evidence="7">
    <location>
        <begin position="122"/>
        <end position="272"/>
    </location>
</feature>
<dbReference type="InterPro" id="IPR042175">
    <property type="entry name" value="Cell/Rod_MreC_2"/>
</dbReference>
<reference evidence="8 9" key="1">
    <citation type="submission" date="2020-08" db="EMBL/GenBank/DDBJ databases">
        <title>Genome public.</title>
        <authorList>
            <person name="Liu C."/>
            <person name="Sun Q."/>
        </authorList>
    </citation>
    <scope>NUCLEOTIDE SEQUENCE [LARGE SCALE GENOMIC DNA]</scope>
    <source>
        <strain evidence="8 9">NSJ-27</strain>
    </source>
</reference>
<dbReference type="PIRSF" id="PIRSF038471">
    <property type="entry name" value="MreC"/>
    <property type="match status" value="1"/>
</dbReference>
<sequence length="296" mass="31776">MREFFKSAIFKILLGVIAVFLAFILYEASTGNISSPSQLIGVIASPFKSLASTISNGFSSLTDPLVNANEYKKENEELKQQITDLNEKLIDYEKIKAENDQLKEIADIKEINPDYDLEPANVISRDASDPFCSFQINKGSLNGIEVGDVVMTSQGLVGQVDSVALTYSHVITILNPELYISAYEITTQSAGVVNGEISLAEQGMCQMLHLDKETKIEEGSIVTTAGSSGVFPASLQIGTVQKISVQENGISAYAEIEPMVDIEKVNDVLVIKSFTGQGVSTPDGTNSSANTSSGEG</sequence>
<evidence type="ECO:0000256" key="2">
    <source>
        <dbReference type="ARBA" id="ARBA00013855"/>
    </source>
</evidence>
<dbReference type="PANTHER" id="PTHR34138:SF1">
    <property type="entry name" value="CELL SHAPE-DETERMINING PROTEIN MREC"/>
    <property type="match status" value="1"/>
</dbReference>
<proteinExistence type="inferred from homology"/>
<evidence type="ECO:0000256" key="4">
    <source>
        <dbReference type="ARBA" id="ARBA00032089"/>
    </source>
</evidence>
<dbReference type="InterPro" id="IPR007221">
    <property type="entry name" value="MreC"/>
</dbReference>
<evidence type="ECO:0000256" key="6">
    <source>
        <dbReference type="SAM" id="Coils"/>
    </source>
</evidence>
<feature type="coiled-coil region" evidence="6">
    <location>
        <begin position="68"/>
        <end position="112"/>
    </location>
</feature>
<comment type="caution">
    <text evidence="8">The sequence shown here is derived from an EMBL/GenBank/DDBJ whole genome shotgun (WGS) entry which is preliminary data.</text>
</comment>
<keyword evidence="9" id="KW-1185">Reference proteome</keyword>
<evidence type="ECO:0000256" key="1">
    <source>
        <dbReference type="ARBA" id="ARBA00009369"/>
    </source>
</evidence>
<dbReference type="Gene3D" id="2.40.10.350">
    <property type="entry name" value="Rod shape-determining protein MreC, domain 2"/>
    <property type="match status" value="1"/>
</dbReference>